<evidence type="ECO:0008006" key="3">
    <source>
        <dbReference type="Google" id="ProtNLM"/>
    </source>
</evidence>
<evidence type="ECO:0000313" key="1">
    <source>
        <dbReference type="EMBL" id="SFJ12499.1"/>
    </source>
</evidence>
<name>A0A1I3NTG8_9PSEU</name>
<reference evidence="1 2" key="1">
    <citation type="submission" date="2016-10" db="EMBL/GenBank/DDBJ databases">
        <authorList>
            <person name="de Groot N.N."/>
        </authorList>
    </citation>
    <scope>NUCLEOTIDE SEQUENCE [LARGE SCALE GENOMIC DNA]</scope>
    <source>
        <strain evidence="1 2">DSM 44468</strain>
    </source>
</reference>
<dbReference type="STRING" id="115433.SAMN05421835_103153"/>
<dbReference type="Proteomes" id="UP000199025">
    <property type="component" value="Unassembled WGS sequence"/>
</dbReference>
<keyword evidence="2" id="KW-1185">Reference proteome</keyword>
<gene>
    <name evidence="1" type="ORF">SAMN05421835_103153</name>
</gene>
<proteinExistence type="predicted"/>
<accession>A0A1I3NTG8</accession>
<organism evidence="1 2">
    <name type="scientific">Amycolatopsis sacchari</name>
    <dbReference type="NCBI Taxonomy" id="115433"/>
    <lineage>
        <taxon>Bacteria</taxon>
        <taxon>Bacillati</taxon>
        <taxon>Actinomycetota</taxon>
        <taxon>Actinomycetes</taxon>
        <taxon>Pseudonocardiales</taxon>
        <taxon>Pseudonocardiaceae</taxon>
        <taxon>Amycolatopsis</taxon>
    </lineage>
</organism>
<sequence>MSGGYTASTDAMASASKKITQVAEDLPDKNTDLASSPVTAQGFGQAHGDHAQKYTTGVQTLWQAVSGYSNTLNAFGANIGSGGRSYAENDHAQGNAISNAGTV</sequence>
<dbReference type="InterPro" id="IPR036689">
    <property type="entry name" value="ESAT-6-like_sf"/>
</dbReference>
<evidence type="ECO:0000313" key="2">
    <source>
        <dbReference type="Proteomes" id="UP000199025"/>
    </source>
</evidence>
<dbReference type="EMBL" id="FORP01000003">
    <property type="protein sequence ID" value="SFJ12499.1"/>
    <property type="molecule type" value="Genomic_DNA"/>
</dbReference>
<dbReference type="Gene3D" id="1.10.287.1060">
    <property type="entry name" value="ESAT-6-like"/>
    <property type="match status" value="1"/>
</dbReference>
<dbReference type="SUPFAM" id="SSF140453">
    <property type="entry name" value="EsxAB dimer-like"/>
    <property type="match status" value="1"/>
</dbReference>
<dbReference type="AlphaFoldDB" id="A0A1I3NTG8"/>
<dbReference type="RefSeq" id="WP_091504987.1">
    <property type="nucleotide sequence ID" value="NZ_CBDQZW010000010.1"/>
</dbReference>
<dbReference type="OrthoDB" id="3627803at2"/>
<protein>
    <recommendedName>
        <fullName evidence="3">Excreted virulence factor EspC, type VII ESX diderm</fullName>
    </recommendedName>
</protein>